<dbReference type="RefSeq" id="WP_141643818.1">
    <property type="nucleotide sequence ID" value="NZ_VIFM01000067.1"/>
</dbReference>
<keyword evidence="3" id="KW-1185">Reference proteome</keyword>
<dbReference type="GO" id="GO:0004252">
    <property type="term" value="F:serine-type endopeptidase activity"/>
    <property type="evidence" value="ECO:0007669"/>
    <property type="project" value="InterPro"/>
</dbReference>
<protein>
    <recommendedName>
        <fullName evidence="4">Peptidase S1 domain-containing protein</fullName>
    </recommendedName>
</protein>
<reference evidence="2 3" key="1">
    <citation type="submission" date="2019-06" db="EMBL/GenBank/DDBJ databases">
        <authorList>
            <person name="Livingstone P."/>
            <person name="Whitworth D."/>
        </authorList>
    </citation>
    <scope>NUCLEOTIDE SEQUENCE [LARGE SCALE GENOMIC DNA]</scope>
    <source>
        <strain evidence="2 3">AM401</strain>
    </source>
</reference>
<dbReference type="Proteomes" id="UP000315369">
    <property type="component" value="Unassembled WGS sequence"/>
</dbReference>
<keyword evidence="1" id="KW-0732">Signal</keyword>
<dbReference type="PROSITE" id="PS00134">
    <property type="entry name" value="TRYPSIN_HIS"/>
    <property type="match status" value="1"/>
</dbReference>
<accession>A0A540WZS5</accession>
<feature type="chain" id="PRO_5021726617" description="Peptidase S1 domain-containing protein" evidence="1">
    <location>
        <begin position="25"/>
        <end position="668"/>
    </location>
</feature>
<dbReference type="EMBL" id="VIFM01000067">
    <property type="protein sequence ID" value="TQF14492.1"/>
    <property type="molecule type" value="Genomic_DNA"/>
</dbReference>
<comment type="caution">
    <text evidence="2">The sequence shown here is derived from an EMBL/GenBank/DDBJ whole genome shotgun (WGS) entry which is preliminary data.</text>
</comment>
<dbReference type="PROSITE" id="PS51257">
    <property type="entry name" value="PROKAR_LIPOPROTEIN"/>
    <property type="match status" value="1"/>
</dbReference>
<dbReference type="GO" id="GO:0006508">
    <property type="term" value="P:proteolysis"/>
    <property type="evidence" value="ECO:0007669"/>
    <property type="project" value="InterPro"/>
</dbReference>
<dbReference type="InterPro" id="IPR018114">
    <property type="entry name" value="TRYPSIN_HIS"/>
</dbReference>
<dbReference type="OrthoDB" id="5377401at2"/>
<evidence type="ECO:0000256" key="1">
    <source>
        <dbReference type="SAM" id="SignalP"/>
    </source>
</evidence>
<organism evidence="2 3">
    <name type="scientific">Myxococcus llanfairpwllgwyngyllgogerychwyrndrobwllllantysiliogogogochensis</name>
    <dbReference type="NCBI Taxonomy" id="2590453"/>
    <lineage>
        <taxon>Bacteria</taxon>
        <taxon>Pseudomonadati</taxon>
        <taxon>Myxococcota</taxon>
        <taxon>Myxococcia</taxon>
        <taxon>Myxococcales</taxon>
        <taxon>Cystobacterineae</taxon>
        <taxon>Myxococcaceae</taxon>
        <taxon>Myxococcus</taxon>
    </lineage>
</organism>
<sequence>MKTSLRAAFVGTSIHLVILGAVLAACDGPGESPPQEPRTMAPQAVQRAYQDYYSVALAPGGPTGSSQLSRGTVFVPILQPVTHAPLLGLDGTPLRYTCGVTFISPRRAITAAHCLDDVSVWDPANQALEVRMYDPMIDAEVNWEATAESLSGTFPGFQRTPLGGGYSTSSYSCRVIARCGDSFGNYQCPASFPRADTALLDCGAESPGCRYDYLDVAESEGLGVPVSMAWAHEVYSIPEDRSTELWQRYTRYIDYEPAQNYHYYGVNQLLPLLSRPWSNPSRPRVSLGLSGFGTDARLTELHGCHGSSGSGITQLNEHLGTQELLGPVAVWAHWVFPAHDYDFLCEDPARTARLPGDAGLGYARLAFTRKLVESRSPDDVCDTLVPGLFPNPLLWLTHDVWLLRRGALGTQPFPKPWPCTASSCSAWERLRFPNEPLVPLARGESLTLPSAEVIAGMTYRVSVRIRALEGTPATVTLSLGTQSLLSNASPVALPGEAAGLIATTFVPLSGAAQPLRLAPGENSGAFAVTEVVVVADPLANGFEYHSRRVGMGILEPGARTPVPATWTRLPPSRFAALLRGGQRFVVTRQAFVSGRAWTVEFDTSRDTVGVSCGFITADGRELRTRCNAVRGRVRTHFQLGAAQPVAFFVDLPAGQPDLILDNLRLVTR</sequence>
<evidence type="ECO:0000313" key="3">
    <source>
        <dbReference type="Proteomes" id="UP000315369"/>
    </source>
</evidence>
<dbReference type="InterPro" id="IPR009003">
    <property type="entry name" value="Peptidase_S1_PA"/>
</dbReference>
<evidence type="ECO:0000313" key="2">
    <source>
        <dbReference type="EMBL" id="TQF14492.1"/>
    </source>
</evidence>
<dbReference type="SUPFAM" id="SSF50494">
    <property type="entry name" value="Trypsin-like serine proteases"/>
    <property type="match status" value="1"/>
</dbReference>
<feature type="signal peptide" evidence="1">
    <location>
        <begin position="1"/>
        <end position="24"/>
    </location>
</feature>
<gene>
    <name evidence="2" type="ORF">FJV41_18425</name>
</gene>
<dbReference type="AlphaFoldDB" id="A0A540WZS5"/>
<name>A0A540WZS5_9BACT</name>
<evidence type="ECO:0008006" key="4">
    <source>
        <dbReference type="Google" id="ProtNLM"/>
    </source>
</evidence>
<proteinExistence type="predicted"/>